<accession>A0A1E3L665</accession>
<evidence type="ECO:0000313" key="18">
    <source>
        <dbReference type="EMBL" id="ODP29248.1"/>
    </source>
</evidence>
<dbReference type="Pfam" id="PF08447">
    <property type="entry name" value="PAS_3"/>
    <property type="match status" value="1"/>
</dbReference>
<proteinExistence type="inferred from homology"/>
<dbReference type="SMART" id="SM00086">
    <property type="entry name" value="PAC"/>
    <property type="match status" value="6"/>
</dbReference>
<feature type="domain" description="PAC" evidence="17">
    <location>
        <begin position="439"/>
        <end position="494"/>
    </location>
</feature>
<keyword evidence="8" id="KW-0067">ATP-binding</keyword>
<comment type="catalytic activity">
    <reaction evidence="1">
        <text>ATP + protein L-histidine = ADP + protein N-phospho-L-histidine.</text>
        <dbReference type="EC" id="2.7.13.3"/>
    </reaction>
</comment>
<dbReference type="InterPro" id="IPR001789">
    <property type="entry name" value="Sig_transdc_resp-reg_receiver"/>
</dbReference>
<evidence type="ECO:0000256" key="2">
    <source>
        <dbReference type="ARBA" id="ARBA00006402"/>
    </source>
</evidence>
<dbReference type="PROSITE" id="PS50110">
    <property type="entry name" value="RESPONSE_REGULATORY"/>
    <property type="match status" value="1"/>
</dbReference>
<dbReference type="SMART" id="SM00387">
    <property type="entry name" value="HATPase_c"/>
    <property type="match status" value="1"/>
</dbReference>
<evidence type="ECO:0000259" key="15">
    <source>
        <dbReference type="PROSITE" id="PS50110"/>
    </source>
</evidence>
<dbReference type="RefSeq" id="WP_069326693.1">
    <property type="nucleotide sequence ID" value="NZ_MDER01000031.1"/>
</dbReference>
<dbReference type="CDD" id="cd00130">
    <property type="entry name" value="PAS"/>
    <property type="match status" value="5"/>
</dbReference>
<dbReference type="Gene3D" id="1.10.287.130">
    <property type="match status" value="1"/>
</dbReference>
<keyword evidence="5 18" id="KW-0808">Transferase</keyword>
<dbReference type="PANTHER" id="PTHR43047:SF72">
    <property type="entry name" value="OSMOSENSING HISTIDINE PROTEIN KINASE SLN1"/>
    <property type="match status" value="1"/>
</dbReference>
<dbReference type="NCBIfam" id="TIGR00229">
    <property type="entry name" value="sensory_box"/>
    <property type="match status" value="4"/>
</dbReference>
<feature type="domain" description="PAS" evidence="16">
    <location>
        <begin position="121"/>
        <end position="182"/>
    </location>
</feature>
<dbReference type="CDD" id="cd00082">
    <property type="entry name" value="HisKA"/>
    <property type="match status" value="1"/>
</dbReference>
<dbReference type="SMART" id="SM00091">
    <property type="entry name" value="PAS"/>
    <property type="match status" value="6"/>
</dbReference>
<dbReference type="Pfam" id="PF13188">
    <property type="entry name" value="PAS_8"/>
    <property type="match status" value="1"/>
</dbReference>
<dbReference type="GO" id="GO:0005886">
    <property type="term" value="C:plasma membrane"/>
    <property type="evidence" value="ECO:0007669"/>
    <property type="project" value="TreeGrafter"/>
</dbReference>
<dbReference type="PROSITE" id="PS50112">
    <property type="entry name" value="PAS"/>
    <property type="match status" value="3"/>
</dbReference>
<dbReference type="SMART" id="SM00388">
    <property type="entry name" value="HisKA"/>
    <property type="match status" value="1"/>
</dbReference>
<comment type="subunit">
    <text evidence="10">At low DSF concentrations, interacts with RpfF.</text>
</comment>
<dbReference type="Gene3D" id="3.30.565.10">
    <property type="entry name" value="Histidine kinase-like ATPase, C-terminal domain"/>
    <property type="match status" value="1"/>
</dbReference>
<feature type="domain" description="PAC" evidence="17">
    <location>
        <begin position="699"/>
        <end position="750"/>
    </location>
</feature>
<feature type="domain" description="PAC" evidence="17">
    <location>
        <begin position="567"/>
        <end position="618"/>
    </location>
</feature>
<dbReference type="Pfam" id="PF00072">
    <property type="entry name" value="Response_reg"/>
    <property type="match status" value="1"/>
</dbReference>
<gene>
    <name evidence="18" type="ORF">PTI45_01257</name>
</gene>
<dbReference type="InterPro" id="IPR005467">
    <property type="entry name" value="His_kinase_dom"/>
</dbReference>
<evidence type="ECO:0000256" key="4">
    <source>
        <dbReference type="ARBA" id="ARBA00022553"/>
    </source>
</evidence>
<feature type="domain" description="PAC" evidence="17">
    <location>
        <begin position="191"/>
        <end position="243"/>
    </location>
</feature>
<dbReference type="PROSITE" id="PS50109">
    <property type="entry name" value="HIS_KIN"/>
    <property type="match status" value="1"/>
</dbReference>
<dbReference type="Gene3D" id="3.30.450.20">
    <property type="entry name" value="PAS domain"/>
    <property type="match status" value="6"/>
</dbReference>
<feature type="modified residue" description="4-aspartylphosphate" evidence="13">
    <location>
        <position position="1077"/>
    </location>
</feature>
<evidence type="ECO:0000256" key="10">
    <source>
        <dbReference type="ARBA" id="ARBA00064003"/>
    </source>
</evidence>
<dbReference type="InterPro" id="IPR035965">
    <property type="entry name" value="PAS-like_dom_sf"/>
</dbReference>
<evidence type="ECO:0000256" key="3">
    <source>
        <dbReference type="ARBA" id="ARBA00012438"/>
    </source>
</evidence>
<dbReference type="InterPro" id="IPR013655">
    <property type="entry name" value="PAS_fold_3"/>
</dbReference>
<evidence type="ECO:0000256" key="12">
    <source>
        <dbReference type="ARBA" id="ARBA00074306"/>
    </source>
</evidence>
<reference evidence="18 19" key="1">
    <citation type="submission" date="2016-08" db="EMBL/GenBank/DDBJ databases">
        <title>Genome sequencing of Paenibacillus sp. TI45-13ar, isolated from Korean traditional nuruk.</title>
        <authorList>
            <person name="Kim S.-J."/>
        </authorList>
    </citation>
    <scope>NUCLEOTIDE SEQUENCE [LARGE SCALE GENOMIC DNA]</scope>
    <source>
        <strain evidence="18 19">TI45-13ar</strain>
    </source>
</reference>
<evidence type="ECO:0000256" key="1">
    <source>
        <dbReference type="ARBA" id="ARBA00000085"/>
    </source>
</evidence>
<dbReference type="STRING" id="1886670.PTI45_01257"/>
<dbReference type="GO" id="GO:0009927">
    <property type="term" value="F:histidine phosphotransfer kinase activity"/>
    <property type="evidence" value="ECO:0007669"/>
    <property type="project" value="TreeGrafter"/>
</dbReference>
<evidence type="ECO:0000256" key="11">
    <source>
        <dbReference type="ARBA" id="ARBA00068150"/>
    </source>
</evidence>
<dbReference type="SUPFAM" id="SSF55874">
    <property type="entry name" value="ATPase domain of HSP90 chaperone/DNA topoisomerase II/histidine kinase"/>
    <property type="match status" value="1"/>
</dbReference>
<evidence type="ECO:0000256" key="9">
    <source>
        <dbReference type="ARBA" id="ARBA00023012"/>
    </source>
</evidence>
<dbReference type="InterPro" id="IPR001610">
    <property type="entry name" value="PAC"/>
</dbReference>
<dbReference type="Pfam" id="PF02518">
    <property type="entry name" value="HATPase_c"/>
    <property type="match status" value="1"/>
</dbReference>
<dbReference type="InterPro" id="IPR003594">
    <property type="entry name" value="HATPase_dom"/>
</dbReference>
<dbReference type="CDD" id="cd16922">
    <property type="entry name" value="HATPase_EvgS-ArcB-TorS-like"/>
    <property type="match status" value="1"/>
</dbReference>
<dbReference type="InterPro" id="IPR003661">
    <property type="entry name" value="HisK_dim/P_dom"/>
</dbReference>
<dbReference type="GO" id="GO:0000155">
    <property type="term" value="F:phosphorelay sensor kinase activity"/>
    <property type="evidence" value="ECO:0007669"/>
    <property type="project" value="InterPro"/>
</dbReference>
<dbReference type="SUPFAM" id="SSF52172">
    <property type="entry name" value="CheY-like"/>
    <property type="match status" value="1"/>
</dbReference>
<evidence type="ECO:0000256" key="6">
    <source>
        <dbReference type="ARBA" id="ARBA00022741"/>
    </source>
</evidence>
<dbReference type="AlphaFoldDB" id="A0A1E3L665"/>
<dbReference type="InterPro" id="IPR036097">
    <property type="entry name" value="HisK_dim/P_sf"/>
</dbReference>
<evidence type="ECO:0000259" key="17">
    <source>
        <dbReference type="PROSITE" id="PS50113"/>
    </source>
</evidence>
<keyword evidence="4 13" id="KW-0597">Phosphoprotein</keyword>
<dbReference type="Gene3D" id="3.40.50.2300">
    <property type="match status" value="1"/>
</dbReference>
<comment type="caution">
    <text evidence="18">The sequence shown here is derived from an EMBL/GenBank/DDBJ whole genome shotgun (WGS) entry which is preliminary data.</text>
</comment>
<evidence type="ECO:0000256" key="8">
    <source>
        <dbReference type="ARBA" id="ARBA00022840"/>
    </source>
</evidence>
<dbReference type="InterPro" id="IPR013767">
    <property type="entry name" value="PAS_fold"/>
</dbReference>
<evidence type="ECO:0000256" key="5">
    <source>
        <dbReference type="ARBA" id="ARBA00022679"/>
    </source>
</evidence>
<dbReference type="EC" id="2.7.13.3" evidence="3"/>
<evidence type="ECO:0000259" key="16">
    <source>
        <dbReference type="PROSITE" id="PS50112"/>
    </source>
</evidence>
<name>A0A1E3L665_9BACL</name>
<sequence length="1171" mass="133827">MFNASTPEESVLAHMYANTPEGIAIFSAQGQCVQANPALCRILKYEESELRNLLTIWNVADEWLTDQVKHSTTIEKVERRWMNADHVPVWLSIHVSYVFSDQEQQLQYMMMYITVVQDREAEDLYSMIVRNSSSIVSVSGADGNIQYVSPSVKKILGYEPSEMVSRMRMEYYHEEDAQEMYQPGSMYADDRTFIRRVKHKDGHYMWLEIFTQLMRNDQGEVEKVLAIAQDVTKQKSEEDIIAHAHRMALLGAWNWDLQGNTIHFSKDIRRIYAKSIKAVEDNLDSYLAVVHPKDVEQVKYCIEKAIHQKTSEEMRYRIRLPGNVQKVIHGYWEATLDKETQQPLQLIGLAQDITEHYLISEQLRESEQKYRIITEHSLDMISRHADDEHSTFLYVSPACRLILGYEAEELIGGPGYSHIHKEDLPLFVHFLKGVREQKNEKETVVFRCRHKKGHYVWLETTSRYVYSPEGDAYGYTAVSRDITERKHLEMVLQDNEHRYRSLFENNPSGVCAVDLKGHFISVNSSLEEITGYSRYHLIGQPILSLFEESSIERVIHHAKLARQGIPQTYELNVYRQDGSLFPANITNVPIVAHGEVIGLYGIVTEITELKQYIHQIERLSNEHSLILNAVSEGIFSINSEGEGMFINHAGAMMLGLDIEDHLSDSTRTNQIRNWGIQDDDVLGEESSIIQAIRQGKPNQEEETVFWKKDGSSFLAAYQVTPVIDHGEQRGAVIVFRDITGEKEIIRAKESAERADRAKSEFLSVMSHELRTPMNGIIGMSGLLADTELDEQQQGYLDIVCNSSETLLHLLNEILDFSKVEAGKMTLNTEPFNLRSILDNVQELFTFKAQDKQLDLVFEMDESIPHWMVGDAGRIRQVLVNLVGNAIKFTEAGSVTVHVRPLEREEGQSAICEELWLEFSVKDTGIGIPIHQQSQLFQPFSQLHPVLNRKYGGTGLGLSICKKLVELMGGSIDVTSDENRGATFYFVLKLEVSAELNDLAVLPLDIESRSNPIRLLEDVQVTSEYYPMRILVAEDYVANQRVLLAMLSKYGYEADLVTDGQQAVQQATESHYDLIFMDVQMPNMNGIEATQHIHNYYTAQDMPIIIGVTAFARKEDRERCLTAGMNDFISKPVITADLQRVLSQWSQHIHHRVDSFAARSQSSLQFEKDHQE</sequence>
<keyword evidence="9" id="KW-0902">Two-component regulatory system</keyword>
<protein>
    <recommendedName>
        <fullName evidence="12">Circadian input-output histidine kinase CikA</fullName>
        <ecNumber evidence="3">2.7.13.3</ecNumber>
    </recommendedName>
    <alternativeName>
        <fullName evidence="11">Sensory/regulatory protein RpfC</fullName>
    </alternativeName>
</protein>
<dbReference type="SUPFAM" id="SSF55785">
    <property type="entry name" value="PYP-like sensor domain (PAS domain)"/>
    <property type="match status" value="6"/>
</dbReference>
<evidence type="ECO:0000259" key="14">
    <source>
        <dbReference type="PROSITE" id="PS50109"/>
    </source>
</evidence>
<keyword evidence="6" id="KW-0547">Nucleotide-binding</keyword>
<evidence type="ECO:0000256" key="7">
    <source>
        <dbReference type="ARBA" id="ARBA00022777"/>
    </source>
</evidence>
<evidence type="ECO:0000256" key="13">
    <source>
        <dbReference type="PROSITE-ProRule" id="PRU00169"/>
    </source>
</evidence>
<feature type="domain" description="Response regulatory" evidence="15">
    <location>
        <begin position="1028"/>
        <end position="1145"/>
    </location>
</feature>
<dbReference type="InterPro" id="IPR004358">
    <property type="entry name" value="Sig_transdc_His_kin-like_C"/>
</dbReference>
<dbReference type="InterPro" id="IPR000014">
    <property type="entry name" value="PAS"/>
</dbReference>
<keyword evidence="7" id="KW-0418">Kinase</keyword>
<dbReference type="Pfam" id="PF00512">
    <property type="entry name" value="HisKA"/>
    <property type="match status" value="1"/>
</dbReference>
<dbReference type="PRINTS" id="PR00344">
    <property type="entry name" value="BCTRLSENSOR"/>
</dbReference>
<dbReference type="PATRIC" id="fig|1886670.3.peg.1282"/>
<dbReference type="GO" id="GO:0006355">
    <property type="term" value="P:regulation of DNA-templated transcription"/>
    <property type="evidence" value="ECO:0007669"/>
    <property type="project" value="InterPro"/>
</dbReference>
<evidence type="ECO:0000313" key="19">
    <source>
        <dbReference type="Proteomes" id="UP000094578"/>
    </source>
</evidence>
<dbReference type="InterPro" id="IPR000700">
    <property type="entry name" value="PAS-assoc_C"/>
</dbReference>
<dbReference type="PROSITE" id="PS50113">
    <property type="entry name" value="PAC"/>
    <property type="match status" value="4"/>
</dbReference>
<dbReference type="PANTHER" id="PTHR43047">
    <property type="entry name" value="TWO-COMPONENT HISTIDINE PROTEIN KINASE"/>
    <property type="match status" value="1"/>
</dbReference>
<dbReference type="InterPro" id="IPR036890">
    <property type="entry name" value="HATPase_C_sf"/>
</dbReference>
<feature type="domain" description="PAS" evidence="16">
    <location>
        <begin position="495"/>
        <end position="554"/>
    </location>
</feature>
<keyword evidence="19" id="KW-1185">Reference proteome</keyword>
<dbReference type="FunFam" id="1.10.287.130:FF:000002">
    <property type="entry name" value="Two-component osmosensing histidine kinase"/>
    <property type="match status" value="1"/>
</dbReference>
<dbReference type="SMART" id="SM00448">
    <property type="entry name" value="REC"/>
    <property type="match status" value="1"/>
</dbReference>
<dbReference type="Proteomes" id="UP000094578">
    <property type="component" value="Unassembled WGS sequence"/>
</dbReference>
<organism evidence="18 19">
    <name type="scientific">Paenibacillus nuruki</name>
    <dbReference type="NCBI Taxonomy" id="1886670"/>
    <lineage>
        <taxon>Bacteria</taxon>
        <taxon>Bacillati</taxon>
        <taxon>Bacillota</taxon>
        <taxon>Bacilli</taxon>
        <taxon>Bacillales</taxon>
        <taxon>Paenibacillaceae</taxon>
        <taxon>Paenibacillus</taxon>
    </lineage>
</organism>
<dbReference type="SUPFAM" id="SSF47384">
    <property type="entry name" value="Homodimeric domain of signal transducing histidine kinase"/>
    <property type="match status" value="1"/>
</dbReference>
<feature type="domain" description="Histidine kinase" evidence="14">
    <location>
        <begin position="764"/>
        <end position="991"/>
    </location>
</feature>
<dbReference type="EMBL" id="MDER01000031">
    <property type="protein sequence ID" value="ODP29248.1"/>
    <property type="molecule type" value="Genomic_DNA"/>
</dbReference>
<feature type="domain" description="PAS" evidence="16">
    <location>
        <begin position="387"/>
        <end position="438"/>
    </location>
</feature>
<keyword evidence="18" id="KW-0675">Receptor</keyword>
<dbReference type="GO" id="GO:0005524">
    <property type="term" value="F:ATP binding"/>
    <property type="evidence" value="ECO:0007669"/>
    <property type="project" value="UniProtKB-KW"/>
</dbReference>
<dbReference type="InterPro" id="IPR011006">
    <property type="entry name" value="CheY-like_superfamily"/>
</dbReference>
<dbReference type="FunFam" id="3.30.565.10:FF:000010">
    <property type="entry name" value="Sensor histidine kinase RcsC"/>
    <property type="match status" value="1"/>
</dbReference>
<dbReference type="CDD" id="cd17546">
    <property type="entry name" value="REC_hyHK_CKI1_RcsC-like"/>
    <property type="match status" value="1"/>
</dbReference>
<comment type="similarity">
    <text evidence="2">In the N-terminal section; belongs to the phytochrome family.</text>
</comment>
<dbReference type="Pfam" id="PF00989">
    <property type="entry name" value="PAS"/>
    <property type="match status" value="3"/>
</dbReference>